<dbReference type="SUPFAM" id="SSF53697">
    <property type="entry name" value="SIS domain"/>
    <property type="match status" value="1"/>
</dbReference>
<keyword evidence="2 5" id="KW-0413">Isomerase</keyword>
<dbReference type="AlphaFoldDB" id="A0A538SIC3"/>
<dbReference type="GO" id="GO:1901135">
    <property type="term" value="P:carbohydrate derivative metabolic process"/>
    <property type="evidence" value="ECO:0007669"/>
    <property type="project" value="InterPro"/>
</dbReference>
<gene>
    <name evidence="5" type="ORF">E6K73_06635</name>
</gene>
<dbReference type="GO" id="GO:0097367">
    <property type="term" value="F:carbohydrate derivative binding"/>
    <property type="evidence" value="ECO:0007669"/>
    <property type="project" value="InterPro"/>
</dbReference>
<evidence type="ECO:0000256" key="3">
    <source>
        <dbReference type="SAM" id="MobiDB-lite"/>
    </source>
</evidence>
<feature type="compositionally biased region" description="Low complexity" evidence="3">
    <location>
        <begin position="1"/>
        <end position="14"/>
    </location>
</feature>
<dbReference type="GO" id="GO:0004476">
    <property type="term" value="F:mannose-6-phosphate isomerase activity"/>
    <property type="evidence" value="ECO:0007669"/>
    <property type="project" value="InterPro"/>
</dbReference>
<dbReference type="EMBL" id="VBOT01000080">
    <property type="protein sequence ID" value="TMQ51124.1"/>
    <property type="molecule type" value="Genomic_DNA"/>
</dbReference>
<proteinExistence type="inferred from homology"/>
<dbReference type="GO" id="GO:0004347">
    <property type="term" value="F:glucose-6-phosphate isomerase activity"/>
    <property type="evidence" value="ECO:0007669"/>
    <property type="project" value="InterPro"/>
</dbReference>
<dbReference type="InterPro" id="IPR046348">
    <property type="entry name" value="SIS_dom_sf"/>
</dbReference>
<dbReference type="GO" id="GO:0005975">
    <property type="term" value="P:carbohydrate metabolic process"/>
    <property type="evidence" value="ECO:0007669"/>
    <property type="project" value="InterPro"/>
</dbReference>
<protein>
    <submittedName>
        <fullName evidence="5">Bifunctional phosphoglucose/phosphomannose isomerase</fullName>
    </submittedName>
</protein>
<reference evidence="5 6" key="1">
    <citation type="journal article" date="2019" name="Nat. Microbiol.">
        <title>Mediterranean grassland soil C-N compound turnover is dependent on rainfall and depth, and is mediated by genomically divergent microorganisms.</title>
        <authorList>
            <person name="Diamond S."/>
            <person name="Andeer P.F."/>
            <person name="Li Z."/>
            <person name="Crits-Christoph A."/>
            <person name="Burstein D."/>
            <person name="Anantharaman K."/>
            <person name="Lane K.R."/>
            <person name="Thomas B.C."/>
            <person name="Pan C."/>
            <person name="Northen T.R."/>
            <person name="Banfield J.F."/>
        </authorList>
    </citation>
    <scope>NUCLEOTIDE SEQUENCE [LARGE SCALE GENOMIC DNA]</scope>
    <source>
        <strain evidence="5">WS_3</strain>
    </source>
</reference>
<evidence type="ECO:0000256" key="1">
    <source>
        <dbReference type="ARBA" id="ARBA00010523"/>
    </source>
</evidence>
<evidence type="ECO:0000256" key="2">
    <source>
        <dbReference type="ARBA" id="ARBA00023235"/>
    </source>
</evidence>
<feature type="region of interest" description="Disordered" evidence="3">
    <location>
        <begin position="368"/>
        <end position="387"/>
    </location>
</feature>
<comment type="caution">
    <text evidence="5">The sequence shown here is derived from an EMBL/GenBank/DDBJ whole genome shotgun (WGS) entry which is preliminary data.</text>
</comment>
<organism evidence="5 6">
    <name type="scientific">Eiseniibacteriota bacterium</name>
    <dbReference type="NCBI Taxonomy" id="2212470"/>
    <lineage>
        <taxon>Bacteria</taxon>
        <taxon>Candidatus Eiseniibacteriota</taxon>
    </lineage>
</organism>
<dbReference type="CDD" id="cd05637">
    <property type="entry name" value="SIS_PGI_PMI_2"/>
    <property type="match status" value="1"/>
</dbReference>
<evidence type="ECO:0000259" key="4">
    <source>
        <dbReference type="PROSITE" id="PS51464"/>
    </source>
</evidence>
<feature type="region of interest" description="Disordered" evidence="3">
    <location>
        <begin position="1"/>
        <end position="38"/>
    </location>
</feature>
<dbReference type="Proteomes" id="UP000320184">
    <property type="component" value="Unassembled WGS sequence"/>
</dbReference>
<name>A0A538SIC3_UNCEI</name>
<sequence>MSEAQGRAGAAPPEAGGGLLDPPYGERDRGDMAGKIGSAPAQIDEALERLAASPWPAPSRDPDLLAVGAMGGSAMAADLARALDADRLPRPVLVVRGYRWPACVTSASLALLCSYSGETEETLALYNEARRRGVPCLAVTTGGTLAGWCRRDGVPCARLPEGMPPRAALYASWVTFSQLLRALGWIGDPAPSWREAAQSLRDRAARWAPEVPEARNPAKQRARALQGKSVLIYASAERLGPIGTRLRNQLNENAKQLAHSALFPELNHNEIVGWEWPRAAKDRAVVLLRDREDPPEIAERLDLTAEYVESRGALAVPIGEEQGGRLARAVALVQLGDYVSLYLALLNGIDPTPIASIDAFKRRLAESRRARAASRSPGAMEDSPGGT</sequence>
<dbReference type="InterPro" id="IPR019490">
    <property type="entry name" value="Glu6P/Mann6P_isomerase_C"/>
</dbReference>
<comment type="similarity">
    <text evidence="1">Belongs to the PGI/PMI family.</text>
</comment>
<evidence type="ECO:0000313" key="5">
    <source>
        <dbReference type="EMBL" id="TMQ51124.1"/>
    </source>
</evidence>
<dbReference type="PROSITE" id="PS51464">
    <property type="entry name" value="SIS"/>
    <property type="match status" value="1"/>
</dbReference>
<dbReference type="Pfam" id="PF10432">
    <property type="entry name" value="bact-PGI_C"/>
    <property type="match status" value="1"/>
</dbReference>
<feature type="domain" description="SIS" evidence="4">
    <location>
        <begin position="46"/>
        <end position="185"/>
    </location>
</feature>
<evidence type="ECO:0000313" key="6">
    <source>
        <dbReference type="Proteomes" id="UP000320184"/>
    </source>
</evidence>
<dbReference type="Gene3D" id="3.40.50.10490">
    <property type="entry name" value="Glucose-6-phosphate isomerase like protein, domain 1"/>
    <property type="match status" value="2"/>
</dbReference>
<dbReference type="InterPro" id="IPR001347">
    <property type="entry name" value="SIS_dom"/>
</dbReference>
<accession>A0A538SIC3</accession>